<protein>
    <submittedName>
        <fullName evidence="2">GNAT family N-acetyltransferase</fullName>
    </submittedName>
</protein>
<keyword evidence="3" id="KW-1185">Reference proteome</keyword>
<evidence type="ECO:0000313" key="2">
    <source>
        <dbReference type="EMBL" id="PWG00206.1"/>
    </source>
</evidence>
<organism evidence="2 3">
    <name type="scientific">Levilactobacillus bambusae</name>
    <dbReference type="NCBI Taxonomy" id="2024736"/>
    <lineage>
        <taxon>Bacteria</taxon>
        <taxon>Bacillati</taxon>
        <taxon>Bacillota</taxon>
        <taxon>Bacilli</taxon>
        <taxon>Lactobacillales</taxon>
        <taxon>Lactobacillaceae</taxon>
        <taxon>Levilactobacillus</taxon>
    </lineage>
</organism>
<gene>
    <name evidence="2" type="ORF">DCM90_04535</name>
</gene>
<dbReference type="Pfam" id="PF13673">
    <property type="entry name" value="Acetyltransf_10"/>
    <property type="match status" value="1"/>
</dbReference>
<dbReference type="SUPFAM" id="SSF55729">
    <property type="entry name" value="Acyl-CoA N-acyltransferases (Nat)"/>
    <property type="match status" value="1"/>
</dbReference>
<dbReference type="InterPro" id="IPR016181">
    <property type="entry name" value="Acyl_CoA_acyltransferase"/>
</dbReference>
<dbReference type="OrthoDB" id="9796171at2"/>
<dbReference type="AlphaFoldDB" id="A0A2V1N1F4"/>
<dbReference type="Gene3D" id="3.40.630.30">
    <property type="match status" value="1"/>
</dbReference>
<dbReference type="Proteomes" id="UP000245080">
    <property type="component" value="Unassembled WGS sequence"/>
</dbReference>
<comment type="caution">
    <text evidence="2">The sequence shown here is derived from an EMBL/GenBank/DDBJ whole genome shotgun (WGS) entry which is preliminary data.</text>
</comment>
<accession>A0A2V1N1F4</accession>
<dbReference type="CDD" id="cd04301">
    <property type="entry name" value="NAT_SF"/>
    <property type="match status" value="1"/>
</dbReference>
<name>A0A2V1N1F4_9LACO</name>
<evidence type="ECO:0000313" key="3">
    <source>
        <dbReference type="Proteomes" id="UP000245080"/>
    </source>
</evidence>
<sequence length="155" mass="17622">MEWKVKDFDDFTAREWYAVTQVRESVYIVEQERIYPELDGVDLEAKHLLGIDGDGKIATYARIYETEHGVSFGRVLVSPDFRGKGLSKQLVAHILQVIARDYPDKDIVIDAQEYIQRLYASFGFEAISGVHEHIGTPHVTMRLAAADNPEIVNAR</sequence>
<evidence type="ECO:0000259" key="1">
    <source>
        <dbReference type="PROSITE" id="PS51186"/>
    </source>
</evidence>
<proteinExistence type="predicted"/>
<dbReference type="EMBL" id="QCXQ01000002">
    <property type="protein sequence ID" value="PWG00206.1"/>
    <property type="molecule type" value="Genomic_DNA"/>
</dbReference>
<keyword evidence="2" id="KW-0808">Transferase</keyword>
<reference evidence="2 3" key="1">
    <citation type="journal article" date="2018" name="Int. J. Syst. Evol. Microbiol.">
        <title>Lactobacillus bambusae sp. nov., isolated from a traditional fermented Ma-bamboo shoots of Taiwan.</title>
        <authorList>
            <person name="Wang L.-T."/>
        </authorList>
    </citation>
    <scope>NUCLEOTIDE SEQUENCE [LARGE SCALE GENOMIC DNA]</scope>
    <source>
        <strain evidence="2 3">BS-W1</strain>
    </source>
</reference>
<dbReference type="RefSeq" id="WP_109250153.1">
    <property type="nucleotide sequence ID" value="NZ_QCXQ01000002.1"/>
</dbReference>
<dbReference type="InterPro" id="IPR000182">
    <property type="entry name" value="GNAT_dom"/>
</dbReference>
<feature type="domain" description="N-acetyltransferase" evidence="1">
    <location>
        <begin position="6"/>
        <end position="146"/>
    </location>
</feature>
<dbReference type="GO" id="GO:0016747">
    <property type="term" value="F:acyltransferase activity, transferring groups other than amino-acyl groups"/>
    <property type="evidence" value="ECO:0007669"/>
    <property type="project" value="InterPro"/>
</dbReference>
<dbReference type="PROSITE" id="PS51186">
    <property type="entry name" value="GNAT"/>
    <property type="match status" value="1"/>
</dbReference>